<evidence type="ECO:0000256" key="2">
    <source>
        <dbReference type="SAM" id="Phobius"/>
    </source>
</evidence>
<keyword evidence="2" id="KW-0472">Membrane</keyword>
<gene>
    <name evidence="3" type="ORF">GCM10023258_37350</name>
</gene>
<feature type="transmembrane region" description="Helical" evidence="2">
    <location>
        <begin position="33"/>
        <end position="54"/>
    </location>
</feature>
<comment type="caution">
    <text evidence="3">The sequence shown here is derived from an EMBL/GenBank/DDBJ whole genome shotgun (WGS) entry which is preliminary data.</text>
</comment>
<reference evidence="4" key="1">
    <citation type="journal article" date="2019" name="Int. J. Syst. Evol. Microbiol.">
        <title>The Global Catalogue of Microorganisms (GCM) 10K type strain sequencing project: providing services to taxonomists for standard genome sequencing and annotation.</title>
        <authorList>
            <consortium name="The Broad Institute Genomics Platform"/>
            <consortium name="The Broad Institute Genome Sequencing Center for Infectious Disease"/>
            <person name="Wu L."/>
            <person name="Ma J."/>
        </authorList>
    </citation>
    <scope>NUCLEOTIDE SEQUENCE [LARGE SCALE GENOMIC DNA]</scope>
    <source>
        <strain evidence="4">JCM 17687</strain>
    </source>
</reference>
<name>A0ABP9JNW8_9MICO</name>
<keyword evidence="2" id="KW-0812">Transmembrane</keyword>
<organism evidence="3 4">
    <name type="scientific">Terrabacter aeriphilus</name>
    <dbReference type="NCBI Taxonomy" id="515662"/>
    <lineage>
        <taxon>Bacteria</taxon>
        <taxon>Bacillati</taxon>
        <taxon>Actinomycetota</taxon>
        <taxon>Actinomycetes</taxon>
        <taxon>Micrococcales</taxon>
        <taxon>Intrasporangiaceae</taxon>
        <taxon>Terrabacter</taxon>
    </lineage>
</organism>
<feature type="region of interest" description="Disordered" evidence="1">
    <location>
        <begin position="1"/>
        <end position="28"/>
    </location>
</feature>
<sequence>MSTIATTPVPPAPGPDGPPGGATPRPRPPRLRVALAVLTVLVVAALALVGARSLRGGGDGERAVPQSTEMETTLGVRFSRVAVVGDGGLVTLSYVVLDLDKASRFQADTKHPPVLRSEARSGSTQRVSIMRQGHINRAGATYYFVYQNTGGALRPGEDVTIETNGLRLEHVPVL</sequence>
<dbReference type="Proteomes" id="UP001500427">
    <property type="component" value="Unassembled WGS sequence"/>
</dbReference>
<dbReference type="RefSeq" id="WP_345509036.1">
    <property type="nucleotide sequence ID" value="NZ_BAABIW010000028.1"/>
</dbReference>
<evidence type="ECO:0000313" key="3">
    <source>
        <dbReference type="EMBL" id="GAA5035467.1"/>
    </source>
</evidence>
<proteinExistence type="predicted"/>
<accession>A0ABP9JNW8</accession>
<protein>
    <submittedName>
        <fullName evidence="3">Uncharacterized protein</fullName>
    </submittedName>
</protein>
<feature type="compositionally biased region" description="Pro residues" evidence="1">
    <location>
        <begin position="8"/>
        <end position="18"/>
    </location>
</feature>
<evidence type="ECO:0000313" key="4">
    <source>
        <dbReference type="Proteomes" id="UP001500427"/>
    </source>
</evidence>
<keyword evidence="4" id="KW-1185">Reference proteome</keyword>
<dbReference type="EMBL" id="BAABIW010000028">
    <property type="protein sequence ID" value="GAA5035467.1"/>
    <property type="molecule type" value="Genomic_DNA"/>
</dbReference>
<evidence type="ECO:0000256" key="1">
    <source>
        <dbReference type="SAM" id="MobiDB-lite"/>
    </source>
</evidence>
<keyword evidence="2" id="KW-1133">Transmembrane helix</keyword>